<dbReference type="InParanoid" id="A0A3P8W559"/>
<keyword evidence="8" id="KW-1185">Reference proteome</keyword>
<dbReference type="OrthoDB" id="5949339at2759"/>
<evidence type="ECO:0000256" key="3">
    <source>
        <dbReference type="ARBA" id="ARBA00022525"/>
    </source>
</evidence>
<dbReference type="SUPFAM" id="SSF57277">
    <property type="entry name" value="Granulin repeat"/>
    <property type="match status" value="2"/>
</dbReference>
<name>A0A3P8W559_CYNSE</name>
<sequence length="296" mass="32958">MMTMTLWLLLGVLVWDMASCSINCPDGTVCTDDQTCCLTDQGYSCCPYPNAVCCADEAHCCPSGYRCNLVTMMCEKQGQPWMTRPMMKKEEPEEKPSSLVPLEEIQNNHLPEPERSSVVHCDNIYVCLDGNTCCRHPTGVWFCCPYSPGRCCLDGYHCCPYGYDCDLTYTRCVRQILSYPFFNQPALSSVPASRISPPEDDAKPRETPMRALTEASFNAADSGVIRCDSKFYCGAKTSCCKDLTGQWSCCPYQLGQCCSDGQHCCEYSYTCDSTSMTCKGFYSQVPSGSRQKAKLL</sequence>
<dbReference type="InterPro" id="IPR037277">
    <property type="entry name" value="Granulin_sf"/>
</dbReference>
<dbReference type="Pfam" id="PF00396">
    <property type="entry name" value="Granulin"/>
    <property type="match status" value="3"/>
</dbReference>
<proteinExistence type="inferred from homology"/>
<evidence type="ECO:0000256" key="2">
    <source>
        <dbReference type="ARBA" id="ARBA00010093"/>
    </source>
</evidence>
<comment type="subcellular location">
    <subcellularLocation>
        <location evidence="1">Secreted</location>
    </subcellularLocation>
</comment>
<feature type="domain" description="Granulins" evidence="6">
    <location>
        <begin position="54"/>
        <end position="67"/>
    </location>
</feature>
<dbReference type="PANTHER" id="PTHR12274">
    <property type="entry name" value="GRANULIN"/>
    <property type="match status" value="1"/>
</dbReference>
<evidence type="ECO:0000256" key="5">
    <source>
        <dbReference type="SAM" id="SignalP"/>
    </source>
</evidence>
<dbReference type="Proteomes" id="UP000265120">
    <property type="component" value="Chromosome 18"/>
</dbReference>
<reference evidence="7" key="3">
    <citation type="submission" date="2025-09" db="UniProtKB">
        <authorList>
            <consortium name="Ensembl"/>
        </authorList>
    </citation>
    <scope>IDENTIFICATION</scope>
</reference>
<reference evidence="7 8" key="1">
    <citation type="journal article" date="2014" name="Nat. Genet.">
        <title>Whole-genome sequence of a flatfish provides insights into ZW sex chromosome evolution and adaptation to a benthic lifestyle.</title>
        <authorList>
            <person name="Chen S."/>
            <person name="Zhang G."/>
            <person name="Shao C."/>
            <person name="Huang Q."/>
            <person name="Liu G."/>
            <person name="Zhang P."/>
            <person name="Song W."/>
            <person name="An N."/>
            <person name="Chalopin D."/>
            <person name="Volff J.N."/>
            <person name="Hong Y."/>
            <person name="Li Q."/>
            <person name="Sha Z."/>
            <person name="Zhou H."/>
            <person name="Xie M."/>
            <person name="Yu Q."/>
            <person name="Liu Y."/>
            <person name="Xiang H."/>
            <person name="Wang N."/>
            <person name="Wu K."/>
            <person name="Yang C."/>
            <person name="Zhou Q."/>
            <person name="Liao X."/>
            <person name="Yang L."/>
            <person name="Hu Q."/>
            <person name="Zhang J."/>
            <person name="Meng L."/>
            <person name="Jin L."/>
            <person name="Tian Y."/>
            <person name="Lian J."/>
            <person name="Yang J."/>
            <person name="Miao G."/>
            <person name="Liu S."/>
            <person name="Liang Z."/>
            <person name="Yan F."/>
            <person name="Li Y."/>
            <person name="Sun B."/>
            <person name="Zhang H."/>
            <person name="Zhang J."/>
            <person name="Zhu Y."/>
            <person name="Du M."/>
            <person name="Zhao Y."/>
            <person name="Schartl M."/>
            <person name="Tang Q."/>
            <person name="Wang J."/>
        </authorList>
    </citation>
    <scope>NUCLEOTIDE SEQUENCE</scope>
</reference>
<keyword evidence="4" id="KW-1015">Disulfide bond</keyword>
<feature type="chain" id="PRO_5018070827" evidence="5">
    <location>
        <begin position="21"/>
        <end position="296"/>
    </location>
</feature>
<feature type="domain" description="Granulins" evidence="6">
    <location>
        <begin position="152"/>
        <end position="165"/>
    </location>
</feature>
<dbReference type="GeneID" id="103394140"/>
<dbReference type="KEGG" id="csem:103394140"/>
<evidence type="ECO:0000256" key="1">
    <source>
        <dbReference type="ARBA" id="ARBA00004613"/>
    </source>
</evidence>
<keyword evidence="5" id="KW-0732">Signal</keyword>
<feature type="signal peptide" evidence="5">
    <location>
        <begin position="1"/>
        <end position="20"/>
    </location>
</feature>
<dbReference type="PROSITE" id="PS00799">
    <property type="entry name" value="GRANULINS"/>
    <property type="match status" value="2"/>
</dbReference>
<dbReference type="InterPro" id="IPR039036">
    <property type="entry name" value="Granulin_fam"/>
</dbReference>
<dbReference type="STRING" id="244447.ENSCSEP00000019680"/>
<accession>A0A3P8W559</accession>
<dbReference type="Gene3D" id="2.10.25.160">
    <property type="entry name" value="Granulin"/>
    <property type="match status" value="3"/>
</dbReference>
<dbReference type="GeneTree" id="ENSGT00470000042293"/>
<evidence type="ECO:0000256" key="4">
    <source>
        <dbReference type="ARBA" id="ARBA00023157"/>
    </source>
</evidence>
<reference evidence="7" key="2">
    <citation type="submission" date="2025-08" db="UniProtKB">
        <authorList>
            <consortium name="Ensembl"/>
        </authorList>
    </citation>
    <scope>IDENTIFICATION</scope>
</reference>
<keyword evidence="3" id="KW-0964">Secreted</keyword>
<comment type="similarity">
    <text evidence="2">Belongs to the granulin family.</text>
</comment>
<dbReference type="InterPro" id="IPR000118">
    <property type="entry name" value="Granulin"/>
</dbReference>
<organism evidence="7 8">
    <name type="scientific">Cynoglossus semilaevis</name>
    <name type="common">Tongue sole</name>
    <dbReference type="NCBI Taxonomy" id="244447"/>
    <lineage>
        <taxon>Eukaryota</taxon>
        <taxon>Metazoa</taxon>
        <taxon>Chordata</taxon>
        <taxon>Craniata</taxon>
        <taxon>Vertebrata</taxon>
        <taxon>Euteleostomi</taxon>
        <taxon>Actinopterygii</taxon>
        <taxon>Neopterygii</taxon>
        <taxon>Teleostei</taxon>
        <taxon>Neoteleostei</taxon>
        <taxon>Acanthomorphata</taxon>
        <taxon>Carangaria</taxon>
        <taxon>Pleuronectiformes</taxon>
        <taxon>Pleuronectoidei</taxon>
        <taxon>Cynoglossidae</taxon>
        <taxon>Cynoglossinae</taxon>
        <taxon>Cynoglossus</taxon>
    </lineage>
</organism>
<dbReference type="RefSeq" id="XP_008329533.1">
    <property type="nucleotide sequence ID" value="XM_008331311.3"/>
</dbReference>
<protein>
    <submittedName>
        <fullName evidence="7">Granulins-like</fullName>
    </submittedName>
</protein>
<evidence type="ECO:0000313" key="8">
    <source>
        <dbReference type="Proteomes" id="UP000265120"/>
    </source>
</evidence>
<dbReference type="AlphaFoldDB" id="A0A3P8W559"/>
<evidence type="ECO:0000313" key="7">
    <source>
        <dbReference type="Ensembl" id="ENSCSEP00000019680.1"/>
    </source>
</evidence>
<dbReference type="SMART" id="SM00277">
    <property type="entry name" value="GRAN"/>
    <property type="match status" value="3"/>
</dbReference>
<dbReference type="Ensembl" id="ENSCSET00000019919.1">
    <property type="protein sequence ID" value="ENSCSEP00000019680.1"/>
    <property type="gene ID" value="ENSCSEG00000012570.1"/>
</dbReference>
<dbReference type="GO" id="GO:0005576">
    <property type="term" value="C:extracellular region"/>
    <property type="evidence" value="ECO:0007669"/>
    <property type="project" value="UniProtKB-SubCell"/>
</dbReference>
<dbReference type="OMA" id="VIRCDSK"/>
<evidence type="ECO:0000259" key="6">
    <source>
        <dbReference type="PROSITE" id="PS00799"/>
    </source>
</evidence>
<dbReference type="PANTHER" id="PTHR12274:SF3">
    <property type="entry name" value="PROGRANULIN"/>
    <property type="match status" value="1"/>
</dbReference>